<evidence type="ECO:0000259" key="1">
    <source>
        <dbReference type="Pfam" id="PF20469"/>
    </source>
</evidence>
<proteinExistence type="predicted"/>
<comment type="caution">
    <text evidence="2">The sequence shown here is derived from an EMBL/GenBank/DDBJ whole genome shotgun (WGS) entry which is preliminary data.</text>
</comment>
<sequence>MSDFESIEDDAIYEQLCLERAWDEASKVSALEQCIYLFVEGESEEVAFRILLEEGLGIDFSEYGVVIANYNGIGNLRHVIRIMAQTLSHDRPMIFTYDDDDPSKVPPLNSLPSNIHLFKVPCLPTVTLPSGQQGGSFEESFDCRDFIDACFETTFLKNNPKVLKQDFISVFDSSKPFYAQIVNFLKTQGVATYVLPKPEIAENMAVACEPIPDTYQKLADLIKKIRVQTPVKVKI</sequence>
<dbReference type="EMBL" id="VUAA01000132">
    <property type="protein sequence ID" value="KAA1252310.1"/>
    <property type="molecule type" value="Genomic_DNA"/>
</dbReference>
<reference evidence="2 3" key="1">
    <citation type="submission" date="2019-09" db="EMBL/GenBank/DDBJ databases">
        <authorList>
            <person name="Kritzky A."/>
            <person name="Schelkanova E.Y."/>
            <person name="Alkhova Z.V."/>
            <person name="Smirnova N.I."/>
        </authorList>
    </citation>
    <scope>NUCLEOTIDE SEQUENCE [LARGE SCALE GENOMIC DNA]</scope>
    <source>
        <strain evidence="2 3">M1526</strain>
    </source>
</reference>
<name>A0A5Q6PC98_VIBCL</name>
<dbReference type="AlphaFoldDB" id="A0A5Q6PC98"/>
<accession>A0A5Q6PC98</accession>
<gene>
    <name evidence="2" type="ORF">F0M16_23760</name>
</gene>
<dbReference type="InterPro" id="IPR034139">
    <property type="entry name" value="TOPRIM_OLD"/>
</dbReference>
<dbReference type="Proteomes" id="UP000323225">
    <property type="component" value="Unassembled WGS sequence"/>
</dbReference>
<organism evidence="2 3">
    <name type="scientific">Vibrio cholerae</name>
    <dbReference type="NCBI Taxonomy" id="666"/>
    <lineage>
        <taxon>Bacteria</taxon>
        <taxon>Pseudomonadati</taxon>
        <taxon>Pseudomonadota</taxon>
        <taxon>Gammaproteobacteria</taxon>
        <taxon>Vibrionales</taxon>
        <taxon>Vibrionaceae</taxon>
        <taxon>Vibrio</taxon>
    </lineage>
</organism>
<feature type="domain" description="OLD protein-like TOPRIM" evidence="1">
    <location>
        <begin position="37"/>
        <end position="98"/>
    </location>
</feature>
<evidence type="ECO:0000313" key="2">
    <source>
        <dbReference type="EMBL" id="KAA1252310.1"/>
    </source>
</evidence>
<dbReference type="Pfam" id="PF20469">
    <property type="entry name" value="OLD-like_TOPRIM"/>
    <property type="match status" value="1"/>
</dbReference>
<protein>
    <recommendedName>
        <fullName evidence="1">OLD protein-like TOPRIM domain-containing protein</fullName>
    </recommendedName>
</protein>
<evidence type="ECO:0000313" key="3">
    <source>
        <dbReference type="Proteomes" id="UP000323225"/>
    </source>
</evidence>